<dbReference type="EMBL" id="FTMD01000002">
    <property type="protein sequence ID" value="SIQ04232.1"/>
    <property type="molecule type" value="Genomic_DNA"/>
</dbReference>
<dbReference type="SUPFAM" id="SSF51703">
    <property type="entry name" value="Cobalamin (vitamin B12)-dependent enzymes"/>
    <property type="match status" value="1"/>
</dbReference>
<dbReference type="PANTHER" id="PTHR48101">
    <property type="entry name" value="METHYLMALONYL-COA MUTASE, MITOCHONDRIAL-RELATED"/>
    <property type="match status" value="1"/>
</dbReference>
<name>A0A1N6PJ17_9RHOO</name>
<feature type="domain" description="Methylmalonyl-CoA mutase alpha/beta chain catalytic" evidence="2">
    <location>
        <begin position="14"/>
        <end position="530"/>
    </location>
</feature>
<keyword evidence="4" id="KW-1185">Reference proteome</keyword>
<dbReference type="Pfam" id="PF01642">
    <property type="entry name" value="MM_CoA_mutase"/>
    <property type="match status" value="1"/>
</dbReference>
<gene>
    <name evidence="3" type="ORF">SAMN05421829_10267</name>
</gene>
<reference evidence="4" key="1">
    <citation type="submission" date="2017-01" db="EMBL/GenBank/DDBJ databases">
        <authorList>
            <person name="Varghese N."/>
            <person name="Submissions S."/>
        </authorList>
    </citation>
    <scope>NUCLEOTIDE SEQUENCE [LARGE SCALE GENOMIC DNA]</scope>
    <source>
        <strain evidence="4">ATCC 51758</strain>
    </source>
</reference>
<evidence type="ECO:0000256" key="1">
    <source>
        <dbReference type="ARBA" id="ARBA00023235"/>
    </source>
</evidence>
<dbReference type="InterPro" id="IPR006099">
    <property type="entry name" value="MeMalonylCoA_mutase_a/b_cat"/>
</dbReference>
<dbReference type="InterPro" id="IPR006098">
    <property type="entry name" value="MMCoA_mutase_a_cat"/>
</dbReference>
<protein>
    <submittedName>
        <fullName evidence="3">Methylmalonyl-CoA mutase</fullName>
    </submittedName>
</protein>
<dbReference type="PANTHER" id="PTHR48101:SF1">
    <property type="entry name" value="METHYLMALONYL-COA MUTASE, LARGE SUBUNIT"/>
    <property type="match status" value="1"/>
</dbReference>
<dbReference type="OrthoDB" id="9762378at2"/>
<dbReference type="InterPro" id="IPR016176">
    <property type="entry name" value="Cbl-dep_enz_cat"/>
</dbReference>
<organism evidence="3 4">
    <name type="scientific">Aromatoleum tolulyticum</name>
    <dbReference type="NCBI Taxonomy" id="34027"/>
    <lineage>
        <taxon>Bacteria</taxon>
        <taxon>Pseudomonadati</taxon>
        <taxon>Pseudomonadota</taxon>
        <taxon>Betaproteobacteria</taxon>
        <taxon>Rhodocyclales</taxon>
        <taxon>Rhodocyclaceae</taxon>
        <taxon>Aromatoleum</taxon>
    </lineage>
</organism>
<dbReference type="RefSeq" id="WP_076600604.1">
    <property type="nucleotide sequence ID" value="NZ_FTMD01000002.1"/>
</dbReference>
<keyword evidence="1" id="KW-0413">Isomerase</keyword>
<dbReference type="NCBIfam" id="TIGR00641">
    <property type="entry name" value="acid_CoA_mut_N"/>
    <property type="match status" value="1"/>
</dbReference>
<dbReference type="Proteomes" id="UP000186819">
    <property type="component" value="Unassembled WGS sequence"/>
</dbReference>
<dbReference type="Gene3D" id="3.20.20.240">
    <property type="entry name" value="Methylmalonyl-CoA mutase"/>
    <property type="match status" value="1"/>
</dbReference>
<dbReference type="GO" id="GO:0004494">
    <property type="term" value="F:methylmalonyl-CoA mutase activity"/>
    <property type="evidence" value="ECO:0007669"/>
    <property type="project" value="InterPro"/>
</dbReference>
<sequence length="537" mass="59272">MNDRAQPTLKRVTNESGLEVQPLYTAADVAASGGDAMIGLPGEYPFTRGIHREMYRKQPWTMRQYAGFGNPADTNQRFKYLIANGQTGLNVAFDLPTQIGLDSDDPLAQGEIGRVGMSVDTLRDFEIAFDGIDLDKITVSMTINGAAAIAIAMYLAMAEKRGYDVKQLRGTAQNDILKEFIGRGTWIFPVEPSIKLVGDTIEYCAEHAPKYSPVSVCGYHIRESGATPAEEMAYAFCIARAYADEVIARGLHVDEFAGRLSYNFNIFGNLFEQVCKFRAGRSLWAKIMKEEYKAEKPGSMWLRMIAAGGGGGLTFEQPELNIVRGAYYALISALSGTQTMALCSYDEAYTIPTEYSARISLRTMQILIAEMGLTETVDPLGGSYYVETMTNQMRDKMEEIIAETDAQGGIVKLVSEGAIQAKVSAQAYKMQRDIESGAFPKVGVNCYRNDQEDEHKVEFHPYDEDDARVQIDSLNRVRAERDADRVARTLAGVGEAARAGANVMPAIVEAVKAYASVGEITQELVKVYGRYQEPIRF</sequence>
<proteinExistence type="predicted"/>
<dbReference type="GO" id="GO:0031419">
    <property type="term" value="F:cobalamin binding"/>
    <property type="evidence" value="ECO:0007669"/>
    <property type="project" value="InterPro"/>
</dbReference>
<evidence type="ECO:0000313" key="3">
    <source>
        <dbReference type="EMBL" id="SIQ04232.1"/>
    </source>
</evidence>
<evidence type="ECO:0000259" key="2">
    <source>
        <dbReference type="Pfam" id="PF01642"/>
    </source>
</evidence>
<evidence type="ECO:0000313" key="4">
    <source>
        <dbReference type="Proteomes" id="UP000186819"/>
    </source>
</evidence>
<dbReference type="STRING" id="34027.SAMN05421829_10267"/>
<dbReference type="AlphaFoldDB" id="A0A1N6PJ17"/>
<accession>A0A1N6PJ17</accession>